<reference evidence="2 3" key="1">
    <citation type="submission" date="2019-04" db="EMBL/GenBank/DDBJ databases">
        <title>Geobacter ruber sp. nov., ferric-reducing bacteria isolated from paddy soil.</title>
        <authorList>
            <person name="Xu Z."/>
            <person name="Masuda Y."/>
            <person name="Itoh H."/>
            <person name="Senoo K."/>
        </authorList>
    </citation>
    <scope>NUCLEOTIDE SEQUENCE [LARGE SCALE GENOMIC DNA]</scope>
    <source>
        <strain evidence="2 3">Red88</strain>
    </source>
</reference>
<keyword evidence="3" id="KW-1185">Reference proteome</keyword>
<dbReference type="RefSeq" id="WP_149307077.1">
    <property type="nucleotide sequence ID" value="NZ_SRSD01000004.1"/>
</dbReference>
<evidence type="ECO:0000256" key="1">
    <source>
        <dbReference type="SAM" id="MobiDB-lite"/>
    </source>
</evidence>
<organism evidence="2 3">
    <name type="scientific">Oryzomonas rubra</name>
    <dbReference type="NCBI Taxonomy" id="2509454"/>
    <lineage>
        <taxon>Bacteria</taxon>
        <taxon>Pseudomonadati</taxon>
        <taxon>Thermodesulfobacteriota</taxon>
        <taxon>Desulfuromonadia</taxon>
        <taxon>Geobacterales</taxon>
        <taxon>Geobacteraceae</taxon>
        <taxon>Oryzomonas</taxon>
    </lineage>
</organism>
<name>A0A5A9XH55_9BACT</name>
<dbReference type="OrthoDB" id="5432538at2"/>
<dbReference type="EMBL" id="SRSD01000004">
    <property type="protein sequence ID" value="KAA0892140.1"/>
    <property type="molecule type" value="Genomic_DNA"/>
</dbReference>
<protein>
    <submittedName>
        <fullName evidence="2">Uncharacterized protein</fullName>
    </submittedName>
</protein>
<dbReference type="AlphaFoldDB" id="A0A5A9XH55"/>
<sequence length="194" mass="20483">MKCPKCGYNSFEYNDNCPKCLNDLTDYKATYGLKAMVLPLAARTDMARSMASEALADNHSAEDTDMTADIFSFDLGDDGPEASSQGGGAVHDPFSFDDEPGDSLGTGFGDLSFGEEQKSAQAKAEEDAFSSLLETTPHKSTAAPAGKPAAVAANDEFDLENFSWDDTPGSASDDKGGSKPREDDFGSLFGGTKK</sequence>
<evidence type="ECO:0000313" key="3">
    <source>
        <dbReference type="Proteomes" id="UP000324298"/>
    </source>
</evidence>
<feature type="compositionally biased region" description="Basic and acidic residues" evidence="1">
    <location>
        <begin position="172"/>
        <end position="184"/>
    </location>
</feature>
<feature type="compositionally biased region" description="Low complexity" evidence="1">
    <location>
        <begin position="142"/>
        <end position="153"/>
    </location>
</feature>
<gene>
    <name evidence="2" type="ORF">ET418_08010</name>
</gene>
<accession>A0A5A9XH55</accession>
<evidence type="ECO:0000313" key="2">
    <source>
        <dbReference type="EMBL" id="KAA0892140.1"/>
    </source>
</evidence>
<dbReference type="Proteomes" id="UP000324298">
    <property type="component" value="Unassembled WGS sequence"/>
</dbReference>
<proteinExistence type="predicted"/>
<feature type="region of interest" description="Disordered" evidence="1">
    <location>
        <begin position="73"/>
        <end position="194"/>
    </location>
</feature>
<comment type="caution">
    <text evidence="2">The sequence shown here is derived from an EMBL/GenBank/DDBJ whole genome shotgun (WGS) entry which is preliminary data.</text>
</comment>
<feature type="compositionally biased region" description="Basic and acidic residues" evidence="1">
    <location>
        <begin position="115"/>
        <end position="126"/>
    </location>
</feature>